<keyword evidence="3" id="KW-1185">Reference proteome</keyword>
<feature type="domain" description="DUF6894" evidence="1">
    <location>
        <begin position="3"/>
        <end position="71"/>
    </location>
</feature>
<sequence>MPRYFFATRVGEDLLPDPDGRVLRDPDEAWEVARATIRQVLRESADTSRLLAATLEVTDEGGEILFEFPFAEAVEAPPGGAGTLH</sequence>
<dbReference type="InterPro" id="IPR054189">
    <property type="entry name" value="DUF6894"/>
</dbReference>
<dbReference type="Proteomes" id="UP001055153">
    <property type="component" value="Unassembled WGS sequence"/>
</dbReference>
<proteinExistence type="predicted"/>
<reference evidence="2" key="2">
    <citation type="submission" date="2021-08" db="EMBL/GenBank/DDBJ databases">
        <authorList>
            <person name="Tani A."/>
            <person name="Ola A."/>
            <person name="Ogura Y."/>
            <person name="Katsura K."/>
            <person name="Hayashi T."/>
        </authorList>
    </citation>
    <scope>NUCLEOTIDE SEQUENCE</scope>
    <source>
        <strain evidence="2">DSM 17168</strain>
    </source>
</reference>
<dbReference type="RefSeq" id="WP_238233105.1">
    <property type="nucleotide sequence ID" value="NZ_BPQQ01000001.1"/>
</dbReference>
<dbReference type="EMBL" id="BPQQ01000001">
    <property type="protein sequence ID" value="GJD98155.1"/>
    <property type="molecule type" value="Genomic_DNA"/>
</dbReference>
<accession>A0ABQ4S6R8</accession>
<reference evidence="2" key="1">
    <citation type="journal article" date="2021" name="Front. Microbiol.">
        <title>Comprehensive Comparative Genomics and Phenotyping of Methylobacterium Species.</title>
        <authorList>
            <person name="Alessa O."/>
            <person name="Ogura Y."/>
            <person name="Fujitani Y."/>
            <person name="Takami H."/>
            <person name="Hayashi T."/>
            <person name="Sahin N."/>
            <person name="Tani A."/>
        </authorList>
    </citation>
    <scope>NUCLEOTIDE SEQUENCE</scope>
    <source>
        <strain evidence="2">DSM 17168</strain>
    </source>
</reference>
<name>A0ABQ4S6R8_9HYPH</name>
<gene>
    <name evidence="2" type="ORF">GMJLKIPL_0062</name>
</gene>
<comment type="caution">
    <text evidence="2">The sequence shown here is derived from an EMBL/GenBank/DDBJ whole genome shotgun (WGS) entry which is preliminary data.</text>
</comment>
<organism evidence="2 3">
    <name type="scientific">Methylobacterium isbiliense</name>
    <dbReference type="NCBI Taxonomy" id="315478"/>
    <lineage>
        <taxon>Bacteria</taxon>
        <taxon>Pseudomonadati</taxon>
        <taxon>Pseudomonadota</taxon>
        <taxon>Alphaproteobacteria</taxon>
        <taxon>Hyphomicrobiales</taxon>
        <taxon>Methylobacteriaceae</taxon>
        <taxon>Methylobacterium</taxon>
    </lineage>
</organism>
<dbReference type="Pfam" id="PF21834">
    <property type="entry name" value="DUF6894"/>
    <property type="match status" value="1"/>
</dbReference>
<evidence type="ECO:0000259" key="1">
    <source>
        <dbReference type="Pfam" id="PF21834"/>
    </source>
</evidence>
<evidence type="ECO:0000313" key="2">
    <source>
        <dbReference type="EMBL" id="GJD98155.1"/>
    </source>
</evidence>
<protein>
    <recommendedName>
        <fullName evidence="1">DUF6894 domain-containing protein</fullName>
    </recommendedName>
</protein>
<evidence type="ECO:0000313" key="3">
    <source>
        <dbReference type="Proteomes" id="UP001055153"/>
    </source>
</evidence>